<dbReference type="Pfam" id="PF25515">
    <property type="entry name" value="Arm_PDR"/>
    <property type="match status" value="1"/>
</dbReference>
<evidence type="ECO:0000313" key="3">
    <source>
        <dbReference type="EMBL" id="CAD7702250.1"/>
    </source>
</evidence>
<dbReference type="Proteomes" id="UP000708148">
    <property type="component" value="Unassembled WGS sequence"/>
</dbReference>
<sequence length="206" mass="22318">MQSGSRVSSSARGPYARCRGLSPEVDRPCGMGRAGLPGMRGHGRGGRPCAGALAPTAAPRGITVDVDHSELLGLRHNQSYLHSQVTSAYDRLVRERLEDGYSAKVLAGRQQLLEEAREELLKVNGKAMDEDRSWNQPTGLELPINLVPGLMAHLCQLGRMDLVLEMGHKLMNTKEGVAMKRDILLSMALAKLGQADDLFSTSTEVS</sequence>
<dbReference type="InterPro" id="IPR044685">
    <property type="entry name" value="CPD1-like"/>
</dbReference>
<dbReference type="PANTHER" id="PTHR33925">
    <property type="entry name" value="PLASTID DIVISION PROTEIN CDP1, CHLOROPLASTIC-RELATED"/>
    <property type="match status" value="1"/>
</dbReference>
<dbReference type="EMBL" id="CAJHUC010001756">
    <property type="protein sequence ID" value="CAD7702250.1"/>
    <property type="molecule type" value="Genomic_DNA"/>
</dbReference>
<proteinExistence type="predicted"/>
<organism evidence="3 4">
    <name type="scientific">Ostreobium quekettii</name>
    <dbReference type="NCBI Taxonomy" id="121088"/>
    <lineage>
        <taxon>Eukaryota</taxon>
        <taxon>Viridiplantae</taxon>
        <taxon>Chlorophyta</taxon>
        <taxon>core chlorophytes</taxon>
        <taxon>Ulvophyceae</taxon>
        <taxon>TCBD clade</taxon>
        <taxon>Bryopsidales</taxon>
        <taxon>Ostreobineae</taxon>
        <taxon>Ostreobiaceae</taxon>
        <taxon>Ostreobium</taxon>
    </lineage>
</organism>
<dbReference type="InterPro" id="IPR058032">
    <property type="entry name" value="CDP1-like_a_solenoid_1"/>
</dbReference>
<evidence type="ECO:0000256" key="1">
    <source>
        <dbReference type="SAM" id="MobiDB-lite"/>
    </source>
</evidence>
<comment type="caution">
    <text evidence="3">The sequence shown here is derived from an EMBL/GenBank/DDBJ whole genome shotgun (WGS) entry which is preliminary data.</text>
</comment>
<reference evidence="3" key="1">
    <citation type="submission" date="2020-12" db="EMBL/GenBank/DDBJ databases">
        <authorList>
            <person name="Iha C."/>
        </authorList>
    </citation>
    <scope>NUCLEOTIDE SEQUENCE</scope>
</reference>
<accession>A0A8S1J561</accession>
<protein>
    <recommendedName>
        <fullName evidence="2">Plastid division protein CDP1-like 1st alpha solenoid domain-containing protein</fullName>
    </recommendedName>
</protein>
<dbReference type="PANTHER" id="PTHR33925:SF1">
    <property type="entry name" value="PROTEIN ACCUMULATION AND REPLICATION OF CHLOROPLASTS 6, CHLOROPLASTIC"/>
    <property type="match status" value="1"/>
</dbReference>
<dbReference type="AlphaFoldDB" id="A0A8S1J561"/>
<keyword evidence="4" id="KW-1185">Reference proteome</keyword>
<name>A0A8S1J561_9CHLO</name>
<feature type="region of interest" description="Disordered" evidence="1">
    <location>
        <begin position="1"/>
        <end position="52"/>
    </location>
</feature>
<gene>
    <name evidence="3" type="ORF">OSTQU699_LOCUS7607</name>
</gene>
<evidence type="ECO:0000313" key="4">
    <source>
        <dbReference type="Proteomes" id="UP000708148"/>
    </source>
</evidence>
<feature type="domain" description="Plastid division protein CDP1-like 1st alpha solenoid" evidence="2">
    <location>
        <begin position="143"/>
        <end position="200"/>
    </location>
</feature>
<feature type="compositionally biased region" description="Polar residues" evidence="1">
    <location>
        <begin position="1"/>
        <end position="11"/>
    </location>
</feature>
<evidence type="ECO:0000259" key="2">
    <source>
        <dbReference type="Pfam" id="PF25515"/>
    </source>
</evidence>
<dbReference type="OrthoDB" id="512200at2759"/>